<feature type="compositionally biased region" description="Polar residues" evidence="1">
    <location>
        <begin position="100"/>
        <end position="119"/>
    </location>
</feature>
<proteinExistence type="predicted"/>
<feature type="region of interest" description="Disordered" evidence="1">
    <location>
        <begin position="80"/>
        <end position="119"/>
    </location>
</feature>
<dbReference type="InterPro" id="IPR045745">
    <property type="entry name" value="HTH_58_Actinobacteria-type"/>
</dbReference>
<sequence>MIIPATIMVPTSRPERPSTGGVMAAALARGTRITGTERQELAARLGQRYAGGESLRAIAEDTGRSFGFVHGLVKESGVTIRGRGGATRGAAAGATATRTPSSSTAQQAPGNKSTGEPPK</sequence>
<reference evidence="3" key="1">
    <citation type="submission" date="2020-02" db="EMBL/GenBank/DDBJ databases">
        <authorList>
            <person name="Meier V. D."/>
        </authorList>
    </citation>
    <scope>NUCLEOTIDE SEQUENCE</scope>
    <source>
        <strain evidence="3">AVDCRST_MAG61</strain>
    </source>
</reference>
<gene>
    <name evidence="3" type="ORF">AVDCRST_MAG61-958</name>
</gene>
<feature type="non-terminal residue" evidence="3">
    <location>
        <position position="119"/>
    </location>
</feature>
<dbReference type="Pfam" id="PF19575">
    <property type="entry name" value="HTH_58"/>
    <property type="match status" value="1"/>
</dbReference>
<organism evidence="3">
    <name type="scientific">uncultured Friedmanniella sp</name>
    <dbReference type="NCBI Taxonomy" id="335381"/>
    <lineage>
        <taxon>Bacteria</taxon>
        <taxon>Bacillati</taxon>
        <taxon>Actinomycetota</taxon>
        <taxon>Actinomycetes</taxon>
        <taxon>Propionibacteriales</taxon>
        <taxon>Nocardioidaceae</taxon>
        <taxon>Friedmanniella</taxon>
        <taxon>environmental samples</taxon>
    </lineage>
</organism>
<accession>A0A6J4KAQ0</accession>
<feature type="compositionally biased region" description="Low complexity" evidence="1">
    <location>
        <begin position="88"/>
        <end position="99"/>
    </location>
</feature>
<evidence type="ECO:0000256" key="1">
    <source>
        <dbReference type="SAM" id="MobiDB-lite"/>
    </source>
</evidence>
<dbReference type="EMBL" id="CADCTT010000146">
    <property type="protein sequence ID" value="CAA9300682.1"/>
    <property type="molecule type" value="Genomic_DNA"/>
</dbReference>
<name>A0A6J4KAQ0_9ACTN</name>
<feature type="domain" description="Helix-turn-helix" evidence="2">
    <location>
        <begin position="27"/>
        <end position="88"/>
    </location>
</feature>
<dbReference type="AlphaFoldDB" id="A0A6J4KAQ0"/>
<evidence type="ECO:0000313" key="3">
    <source>
        <dbReference type="EMBL" id="CAA9300682.1"/>
    </source>
</evidence>
<evidence type="ECO:0000259" key="2">
    <source>
        <dbReference type="Pfam" id="PF19575"/>
    </source>
</evidence>
<protein>
    <recommendedName>
        <fullName evidence="2">Helix-turn-helix domain-containing protein</fullName>
    </recommendedName>
</protein>